<dbReference type="PRINTS" id="PR00111">
    <property type="entry name" value="ABHYDROLASE"/>
</dbReference>
<proteinExistence type="predicted"/>
<dbReference type="InterPro" id="IPR050266">
    <property type="entry name" value="AB_hydrolase_sf"/>
</dbReference>
<organism evidence="3 4">
    <name type="scientific">Marinicrinis sediminis</name>
    <dbReference type="NCBI Taxonomy" id="1652465"/>
    <lineage>
        <taxon>Bacteria</taxon>
        <taxon>Bacillati</taxon>
        <taxon>Bacillota</taxon>
        <taxon>Bacilli</taxon>
        <taxon>Bacillales</taxon>
        <taxon>Paenibacillaceae</taxon>
    </lineage>
</organism>
<dbReference type="SUPFAM" id="SSF53474">
    <property type="entry name" value="alpha/beta-Hydrolases"/>
    <property type="match status" value="1"/>
</dbReference>
<gene>
    <name evidence="3" type="ORF">ACFSUC_10850</name>
</gene>
<dbReference type="RefSeq" id="WP_379929605.1">
    <property type="nucleotide sequence ID" value="NZ_JBHUMM010000023.1"/>
</dbReference>
<reference evidence="4" key="1">
    <citation type="journal article" date="2019" name="Int. J. Syst. Evol. Microbiol.">
        <title>The Global Catalogue of Microorganisms (GCM) 10K type strain sequencing project: providing services to taxonomists for standard genome sequencing and annotation.</title>
        <authorList>
            <consortium name="The Broad Institute Genomics Platform"/>
            <consortium name="The Broad Institute Genome Sequencing Center for Infectious Disease"/>
            <person name="Wu L."/>
            <person name="Ma J."/>
        </authorList>
    </citation>
    <scope>NUCLEOTIDE SEQUENCE [LARGE SCALE GENOMIC DNA]</scope>
    <source>
        <strain evidence="4">KCTC 33676</strain>
    </source>
</reference>
<keyword evidence="1 3" id="KW-0378">Hydrolase</keyword>
<dbReference type="PANTHER" id="PTHR43798">
    <property type="entry name" value="MONOACYLGLYCEROL LIPASE"/>
    <property type="match status" value="1"/>
</dbReference>
<dbReference type="Pfam" id="PF00561">
    <property type="entry name" value="Abhydrolase_1"/>
    <property type="match status" value="1"/>
</dbReference>
<name>A0ABW5RDF9_9BACL</name>
<dbReference type="PANTHER" id="PTHR43798:SF31">
    <property type="entry name" value="AB HYDROLASE SUPERFAMILY PROTEIN YCLE"/>
    <property type="match status" value="1"/>
</dbReference>
<dbReference type="GO" id="GO:0016787">
    <property type="term" value="F:hydrolase activity"/>
    <property type="evidence" value="ECO:0007669"/>
    <property type="project" value="UniProtKB-KW"/>
</dbReference>
<comment type="caution">
    <text evidence="3">The sequence shown here is derived from an EMBL/GenBank/DDBJ whole genome shotgun (WGS) entry which is preliminary data.</text>
</comment>
<evidence type="ECO:0000259" key="2">
    <source>
        <dbReference type="Pfam" id="PF00561"/>
    </source>
</evidence>
<feature type="domain" description="AB hydrolase-1" evidence="2">
    <location>
        <begin position="23"/>
        <end position="249"/>
    </location>
</feature>
<sequence>MLNRKQINTGHHTLSIADVGEGPAIVLLHGFCGSADYWEPVVNRLSSSYRCIVPDLHGHGQSPAPASPYTLEAIAHDVYHILDQLDIHRFIVLGHSLGGYATLAFAEAHQEGLAGMGLIHSTPLPDTDEAKQNRLNGVENIRRDGIRSFVDQLVPKLFAPEHVKTLSDQVAHVKGIGYETSAEGATGMLHAMRARPDRQTVLSASSVPVLLVAGADDQVIPPEKTHVVQGDPIQSHTLANCGHMGMFEAQEELTAHIKQFADHCFK</sequence>
<dbReference type="InterPro" id="IPR029058">
    <property type="entry name" value="AB_hydrolase_fold"/>
</dbReference>
<evidence type="ECO:0000313" key="3">
    <source>
        <dbReference type="EMBL" id="MFD2672102.1"/>
    </source>
</evidence>
<evidence type="ECO:0000256" key="1">
    <source>
        <dbReference type="ARBA" id="ARBA00022801"/>
    </source>
</evidence>
<dbReference type="EMBL" id="JBHUMM010000023">
    <property type="protein sequence ID" value="MFD2672102.1"/>
    <property type="molecule type" value="Genomic_DNA"/>
</dbReference>
<dbReference type="InterPro" id="IPR000073">
    <property type="entry name" value="AB_hydrolase_1"/>
</dbReference>
<protein>
    <submittedName>
        <fullName evidence="3">Alpha/beta fold hydrolase</fullName>
    </submittedName>
</protein>
<dbReference type="Proteomes" id="UP001597497">
    <property type="component" value="Unassembled WGS sequence"/>
</dbReference>
<accession>A0ABW5RDF9</accession>
<keyword evidence="4" id="KW-1185">Reference proteome</keyword>
<evidence type="ECO:0000313" key="4">
    <source>
        <dbReference type="Proteomes" id="UP001597497"/>
    </source>
</evidence>
<dbReference type="Gene3D" id="3.40.50.1820">
    <property type="entry name" value="alpha/beta hydrolase"/>
    <property type="match status" value="1"/>
</dbReference>